<dbReference type="PANTHER" id="PTHR15107">
    <property type="entry name" value="RETINOBLASTOMA BINDING PROTEIN 8"/>
    <property type="match status" value="1"/>
</dbReference>
<sequence length="618" mass="71220">MCLSRARTQSFAGQSPEFLQSITGVCFLSFSLNQIALLLMDRSEFSEQSRLFSLSPSGLVGQRLICIKRPSPPANHRKHQTTSLEDKFVDEDVYLDDTVILEDENSLILRNRTSTTPSPPDSLGGPASFSNDYASASRNVGFVRVLVFWPIFSMEEQLQNSPKLGSPTENDDLKYVSGLSTILVATIQEAKDRISQIEYIFCSQLYPNFQSKTKLMQKVSEARDRALKQKTESLKLNTYFYPNFQSKTKLVQKVSEARRAADIEWKEKESDLLFQIERLNLEKQQTLEENQSLKLEKARSAKEQEDKNCELLARLESKQRKVEKLELNLQQKSKEVDEGMKLRNSLLELIQLKASETVNKEKQLKEYEEKTDVLLSELHHLEKKVDELQEELRQKIGEVDKGNEIKANLFRKIESQALEILNNEQLLRDQETEKKVLAELEEKSEEVEGRRPQNHLHQKTNSNGFERLKTLEESEKEKKLLPEKINGLEEKVNELQADLRSRKNEMTKASDSYKKSLEQIELKTAELLVEKKKRRDVINAYKTLKSQYNYLCGKLGFTKESVLSPQKLQDEPDSLNHSWNQISSPDLEGKCQDTSLTACDGDKVKKITTNNDLEQKWE</sequence>
<evidence type="ECO:0000256" key="1">
    <source>
        <dbReference type="SAM" id="MobiDB-lite"/>
    </source>
</evidence>
<name>W9SMN9_9ROSA</name>
<dbReference type="InterPro" id="IPR033316">
    <property type="entry name" value="RBBP8-like"/>
</dbReference>
<evidence type="ECO:0000313" key="2">
    <source>
        <dbReference type="EMBL" id="EXC55014.1"/>
    </source>
</evidence>
<dbReference type="AlphaFoldDB" id="W9SMN9"/>
<dbReference type="GO" id="GO:0003684">
    <property type="term" value="F:damaged DNA binding"/>
    <property type="evidence" value="ECO:0007669"/>
    <property type="project" value="TreeGrafter"/>
</dbReference>
<dbReference type="Proteomes" id="UP000030645">
    <property type="component" value="Unassembled WGS sequence"/>
</dbReference>
<dbReference type="GO" id="GO:0010792">
    <property type="term" value="P:DNA double-strand break processing involved in repair via single-strand annealing"/>
    <property type="evidence" value="ECO:0007669"/>
    <property type="project" value="TreeGrafter"/>
</dbReference>
<organism evidence="2 3">
    <name type="scientific">Morus notabilis</name>
    <dbReference type="NCBI Taxonomy" id="981085"/>
    <lineage>
        <taxon>Eukaryota</taxon>
        <taxon>Viridiplantae</taxon>
        <taxon>Streptophyta</taxon>
        <taxon>Embryophyta</taxon>
        <taxon>Tracheophyta</taxon>
        <taxon>Spermatophyta</taxon>
        <taxon>Magnoliopsida</taxon>
        <taxon>eudicotyledons</taxon>
        <taxon>Gunneridae</taxon>
        <taxon>Pentapetalae</taxon>
        <taxon>rosids</taxon>
        <taxon>fabids</taxon>
        <taxon>Rosales</taxon>
        <taxon>Moraceae</taxon>
        <taxon>Moreae</taxon>
        <taxon>Morus</taxon>
    </lineage>
</organism>
<dbReference type="EMBL" id="KE626000">
    <property type="protein sequence ID" value="EXC55014.1"/>
    <property type="molecule type" value="Genomic_DNA"/>
</dbReference>
<dbReference type="PANTHER" id="PTHR15107:SF0">
    <property type="entry name" value="DNA ENDONUCLEASE ACTIVATOR CTP1 C-TERMINAL DOMAIN-CONTAINING PROTEIN"/>
    <property type="match status" value="1"/>
</dbReference>
<keyword evidence="3" id="KW-1185">Reference proteome</keyword>
<dbReference type="eggNOG" id="KOG0965">
    <property type="taxonomic scope" value="Eukaryota"/>
</dbReference>
<evidence type="ECO:0000313" key="3">
    <source>
        <dbReference type="Proteomes" id="UP000030645"/>
    </source>
</evidence>
<dbReference type="STRING" id="981085.W9SMN9"/>
<gene>
    <name evidence="2" type="ORF">L484_000685</name>
</gene>
<feature type="region of interest" description="Disordered" evidence="1">
    <location>
        <begin position="443"/>
        <end position="466"/>
    </location>
</feature>
<proteinExistence type="predicted"/>
<protein>
    <submittedName>
        <fullName evidence="2">Uncharacterized protein</fullName>
    </submittedName>
</protein>
<reference evidence="3" key="1">
    <citation type="submission" date="2013-01" db="EMBL/GenBank/DDBJ databases">
        <title>Draft Genome Sequence of a Mulberry Tree, Morus notabilis C.K. Schneid.</title>
        <authorList>
            <person name="He N."/>
            <person name="Zhao S."/>
        </authorList>
    </citation>
    <scope>NUCLEOTIDE SEQUENCE</scope>
</reference>
<accession>W9SMN9</accession>